<accession>A0A7R9AG82</accession>
<dbReference type="EMBL" id="LR905351">
    <property type="protein sequence ID" value="CAD7253434.1"/>
    <property type="molecule type" value="Genomic_DNA"/>
</dbReference>
<evidence type="ECO:0000313" key="3">
    <source>
        <dbReference type="EMBL" id="CAD7253434.1"/>
    </source>
</evidence>
<evidence type="ECO:0000313" key="4">
    <source>
        <dbReference type="Proteomes" id="UP000677054"/>
    </source>
</evidence>
<feature type="chain" id="PRO_5036209878" evidence="2">
    <location>
        <begin position="25"/>
        <end position="248"/>
    </location>
</feature>
<gene>
    <name evidence="3" type="ORF">DSTB1V02_LOCUS13184</name>
</gene>
<keyword evidence="2" id="KW-0732">Signal</keyword>
<evidence type="ECO:0000256" key="1">
    <source>
        <dbReference type="SAM" id="Phobius"/>
    </source>
</evidence>
<protein>
    <submittedName>
        <fullName evidence="3">Uncharacterized protein</fullName>
    </submittedName>
</protein>
<proteinExistence type="predicted"/>
<name>A0A7R9AG82_9CRUS</name>
<dbReference type="EMBL" id="CAJPEV010005834">
    <property type="protein sequence ID" value="CAG0903579.1"/>
    <property type="molecule type" value="Genomic_DNA"/>
</dbReference>
<feature type="transmembrane region" description="Helical" evidence="1">
    <location>
        <begin position="92"/>
        <end position="111"/>
    </location>
</feature>
<organism evidence="3">
    <name type="scientific">Darwinula stevensoni</name>
    <dbReference type="NCBI Taxonomy" id="69355"/>
    <lineage>
        <taxon>Eukaryota</taxon>
        <taxon>Metazoa</taxon>
        <taxon>Ecdysozoa</taxon>
        <taxon>Arthropoda</taxon>
        <taxon>Crustacea</taxon>
        <taxon>Oligostraca</taxon>
        <taxon>Ostracoda</taxon>
        <taxon>Podocopa</taxon>
        <taxon>Podocopida</taxon>
        <taxon>Darwinulocopina</taxon>
        <taxon>Darwinuloidea</taxon>
        <taxon>Darwinulidae</taxon>
        <taxon>Darwinula</taxon>
    </lineage>
</organism>
<keyword evidence="1" id="KW-1133">Transmembrane helix</keyword>
<dbReference type="AlphaFoldDB" id="A0A7R9AG82"/>
<evidence type="ECO:0000256" key="2">
    <source>
        <dbReference type="SAM" id="SignalP"/>
    </source>
</evidence>
<keyword evidence="1" id="KW-0812">Transmembrane</keyword>
<keyword evidence="4" id="KW-1185">Reference proteome</keyword>
<feature type="signal peptide" evidence="2">
    <location>
        <begin position="1"/>
        <end position="24"/>
    </location>
</feature>
<sequence length="248" mass="26520">MRGLAYFCILGFLGLLLLIIIVAGEGPVELKKGNVTLEPRPFQMPMPMARPMARPLPLLPFFFQSSQAGDFTPAAPRAAETGTGLLSLLSPITWVTLILGGVFGAALLPWIQTLLPGIPGLLAGIPLGRSDAVNYTLANATARAENSTAGFGLPSFDPARMLSDSRTLDFANLALGAVMGDKECLKRAFCESGRFLKPIPAKNILFLLMRLLGPQWSDGIEIARGSALELDQKGCEDQFKCFVGPLFG</sequence>
<reference evidence="3" key="1">
    <citation type="submission" date="2020-11" db="EMBL/GenBank/DDBJ databases">
        <authorList>
            <person name="Tran Van P."/>
        </authorList>
    </citation>
    <scope>NUCLEOTIDE SEQUENCE</scope>
</reference>
<keyword evidence="1" id="KW-0472">Membrane</keyword>
<dbReference type="Proteomes" id="UP000677054">
    <property type="component" value="Unassembled WGS sequence"/>
</dbReference>